<evidence type="ECO:0000256" key="4">
    <source>
        <dbReference type="SAM" id="MobiDB-lite"/>
    </source>
</evidence>
<name>A0A376B898_9ASCO</name>
<dbReference type="GO" id="GO:0005730">
    <property type="term" value="C:nucleolus"/>
    <property type="evidence" value="ECO:0007669"/>
    <property type="project" value="InterPro"/>
</dbReference>
<dbReference type="AlphaFoldDB" id="A0A376B898"/>
<evidence type="ECO:0000256" key="2">
    <source>
        <dbReference type="ARBA" id="ARBA00007861"/>
    </source>
</evidence>
<comment type="function">
    <text evidence="1">Involved in the biogenesis of the 60S ribosomal subunit.</text>
</comment>
<feature type="region of interest" description="Disordered" evidence="4">
    <location>
        <begin position="439"/>
        <end position="461"/>
    </location>
</feature>
<dbReference type="EMBL" id="UFAJ01000487">
    <property type="protein sequence ID" value="SSD60887.1"/>
    <property type="molecule type" value="Genomic_DNA"/>
</dbReference>
<reference evidence="6" key="1">
    <citation type="submission" date="2018-06" db="EMBL/GenBank/DDBJ databases">
        <authorList>
            <person name="Guldener U."/>
        </authorList>
    </citation>
    <scope>NUCLEOTIDE SEQUENCE [LARGE SCALE GENOMIC DNA]</scope>
    <source>
        <strain evidence="6">UTAD17</strain>
    </source>
</reference>
<dbReference type="GO" id="GO:0042273">
    <property type="term" value="P:ribosomal large subunit biogenesis"/>
    <property type="evidence" value="ECO:0007669"/>
    <property type="project" value="InterPro"/>
</dbReference>
<feature type="region of interest" description="Disordered" evidence="4">
    <location>
        <begin position="76"/>
        <end position="102"/>
    </location>
</feature>
<gene>
    <name evidence="5" type="ORF">SCODWIG_02648</name>
</gene>
<dbReference type="SUPFAM" id="SSF50978">
    <property type="entry name" value="WD40 repeat-like"/>
    <property type="match status" value="1"/>
</dbReference>
<evidence type="ECO:0000313" key="6">
    <source>
        <dbReference type="Proteomes" id="UP000262825"/>
    </source>
</evidence>
<proteinExistence type="inferred from homology"/>
<dbReference type="VEuPathDB" id="FungiDB:SCODWIG_02648"/>
<keyword evidence="6" id="KW-1185">Reference proteome</keyword>
<accession>A0A376B898</accession>
<protein>
    <recommendedName>
        <fullName evidence="3">Ribosome biogenesis protein NSA1</fullName>
    </recommendedName>
</protein>
<evidence type="ECO:0000256" key="1">
    <source>
        <dbReference type="ARBA" id="ARBA00002889"/>
    </source>
</evidence>
<dbReference type="PANTHER" id="PTHR16038:SF4">
    <property type="entry name" value="WD REPEAT-CONTAINING PROTEIN 74"/>
    <property type="match status" value="1"/>
</dbReference>
<dbReference type="PANTHER" id="PTHR16038">
    <property type="entry name" value="NOP SEVEN ASSOCIATED PROTEIN 1"/>
    <property type="match status" value="1"/>
</dbReference>
<dbReference type="OrthoDB" id="18388at2759"/>
<dbReference type="InterPro" id="IPR036322">
    <property type="entry name" value="WD40_repeat_dom_sf"/>
</dbReference>
<evidence type="ECO:0000256" key="3">
    <source>
        <dbReference type="ARBA" id="ARBA00014234"/>
    </source>
</evidence>
<dbReference type="Proteomes" id="UP000262825">
    <property type="component" value="Unassembled WGS sequence"/>
</dbReference>
<dbReference type="InterPro" id="IPR037379">
    <property type="entry name" value="WDR74/Nsa1"/>
</dbReference>
<comment type="similarity">
    <text evidence="2">Belongs to the NSA1 family.</text>
</comment>
<sequence length="488" mass="56195">MRLLASCEDGSLKEIVFNHNTNTSIIDGIKPFHLSIIRKNKIRISKILTVSENLLFVCMNDGSVELLRYEYIDKTQPRDTSDEQKPNNENLKKKENKDKKTVQPEPVPFKIIRINENKLDDISGMFDESKLEKLNQKSSKRSKMHDEFVSVSILPDSVITLGTKSGLIHFIKIDTKLGKLEFIKTHELTAPMDFLQFNDLSLPEHKEEKSGFVFAYGGEENIIKLIKVSKNFLTWEKIWEAKNVKNDNLDLRVPVWPISVIFTSVQKNVVEDASKLNFSFIETTKLGFVRHYETQHGRKPVCNLDIIPARPSQRQLWPSIIKSLFSTRNKTVNGNSVESFGNIQSDEYLFLCDSVKNVYRIDPKNAQVKGKYGNSDIYGITTSLNLYEEKKNCFRYLVCGGIDGYVRIFDVENRQLRAKIYVGSKVLDCVLLDASDIETEEEKKKKKKTKKRVLTEYEEERENDKLWNDLGGEALSKSNGKKFKKIVK</sequence>
<evidence type="ECO:0000313" key="5">
    <source>
        <dbReference type="EMBL" id="SSD60887.1"/>
    </source>
</evidence>
<dbReference type="CDD" id="cd22858">
    <property type="entry name" value="Nsa1"/>
    <property type="match status" value="1"/>
</dbReference>
<dbReference type="GO" id="GO:0030687">
    <property type="term" value="C:preribosome, large subunit precursor"/>
    <property type="evidence" value="ECO:0007669"/>
    <property type="project" value="TreeGrafter"/>
</dbReference>
<organism evidence="5 6">
    <name type="scientific">Saccharomycodes ludwigii</name>
    <dbReference type="NCBI Taxonomy" id="36035"/>
    <lineage>
        <taxon>Eukaryota</taxon>
        <taxon>Fungi</taxon>
        <taxon>Dikarya</taxon>
        <taxon>Ascomycota</taxon>
        <taxon>Saccharomycotina</taxon>
        <taxon>Saccharomycetes</taxon>
        <taxon>Saccharomycodales</taxon>
        <taxon>Saccharomycodaceae</taxon>
        <taxon>Saccharomycodes</taxon>
    </lineage>
</organism>